<evidence type="ECO:0000256" key="5">
    <source>
        <dbReference type="ARBA" id="ARBA00022857"/>
    </source>
</evidence>
<keyword evidence="8 10" id="KW-0472">Membrane</keyword>
<feature type="domain" description="Fatty acyl-CoA reductase C-terminal" evidence="11">
    <location>
        <begin position="366"/>
        <end position="459"/>
    </location>
</feature>
<dbReference type="PANTHER" id="PTHR11011">
    <property type="entry name" value="MALE STERILITY PROTEIN 2-RELATED"/>
    <property type="match status" value="1"/>
</dbReference>
<evidence type="ECO:0000256" key="8">
    <source>
        <dbReference type="ARBA" id="ARBA00023136"/>
    </source>
</evidence>
<feature type="domain" description="Thioester reductase (TE)" evidence="12">
    <location>
        <begin position="24"/>
        <end position="292"/>
    </location>
</feature>
<dbReference type="InterPro" id="IPR026055">
    <property type="entry name" value="FAR"/>
</dbReference>
<feature type="transmembrane region" description="Helical" evidence="10">
    <location>
        <begin position="473"/>
        <end position="493"/>
    </location>
</feature>
<keyword evidence="7 10" id="KW-0443">Lipid metabolism</keyword>
<dbReference type="GO" id="GO:0035336">
    <property type="term" value="P:long-chain fatty-acyl-CoA metabolic process"/>
    <property type="evidence" value="ECO:0007669"/>
    <property type="project" value="TreeGrafter"/>
</dbReference>
<evidence type="ECO:0000256" key="9">
    <source>
        <dbReference type="ARBA" id="ARBA00052530"/>
    </source>
</evidence>
<keyword evidence="6 10" id="KW-1133">Transmembrane helix</keyword>
<dbReference type="Pfam" id="PF07993">
    <property type="entry name" value="NAD_binding_4"/>
    <property type="match status" value="1"/>
</dbReference>
<dbReference type="AlphaFoldDB" id="A0AAV8WDG0"/>
<comment type="similarity">
    <text evidence="2 10">Belongs to the fatty acyl-CoA reductase family.</text>
</comment>
<dbReference type="Proteomes" id="UP001159042">
    <property type="component" value="Unassembled WGS sequence"/>
</dbReference>
<feature type="transmembrane region" description="Helical" evidence="10">
    <location>
        <begin position="361"/>
        <end position="382"/>
    </location>
</feature>
<evidence type="ECO:0000256" key="3">
    <source>
        <dbReference type="ARBA" id="ARBA00022516"/>
    </source>
</evidence>
<dbReference type="Gene3D" id="3.40.50.720">
    <property type="entry name" value="NAD(P)-binding Rossmann-like Domain"/>
    <property type="match status" value="1"/>
</dbReference>
<feature type="non-terminal residue" evidence="13">
    <location>
        <position position="1"/>
    </location>
</feature>
<protein>
    <recommendedName>
        <fullName evidence="10">Fatty acyl-CoA reductase</fullName>
        <ecNumber evidence="10">1.2.1.84</ecNumber>
    </recommendedName>
</protein>
<dbReference type="CDD" id="cd09071">
    <property type="entry name" value="FAR_C"/>
    <property type="match status" value="1"/>
</dbReference>
<dbReference type="SUPFAM" id="SSF51735">
    <property type="entry name" value="NAD(P)-binding Rossmann-fold domains"/>
    <property type="match status" value="1"/>
</dbReference>
<comment type="caution">
    <text evidence="13">The sequence shown here is derived from an EMBL/GenBank/DDBJ whole genome shotgun (WGS) entry which is preliminary data.</text>
</comment>
<dbReference type="InterPro" id="IPR033640">
    <property type="entry name" value="FAR_C"/>
</dbReference>
<dbReference type="GO" id="GO:0016020">
    <property type="term" value="C:membrane"/>
    <property type="evidence" value="ECO:0007669"/>
    <property type="project" value="UniProtKB-SubCell"/>
</dbReference>
<gene>
    <name evidence="13" type="ORF">NQ315_000718</name>
</gene>
<dbReference type="EC" id="1.2.1.84" evidence="10"/>
<evidence type="ECO:0000256" key="10">
    <source>
        <dbReference type="RuleBase" id="RU363097"/>
    </source>
</evidence>
<keyword evidence="4 10" id="KW-0812">Transmembrane</keyword>
<dbReference type="GO" id="GO:0102965">
    <property type="term" value="F:alcohol-forming long-chain fatty acyl-CoA reductase activity"/>
    <property type="evidence" value="ECO:0007669"/>
    <property type="project" value="UniProtKB-EC"/>
</dbReference>
<evidence type="ECO:0000256" key="2">
    <source>
        <dbReference type="ARBA" id="ARBA00005928"/>
    </source>
</evidence>
<comment type="catalytic activity">
    <reaction evidence="9 10">
        <text>a long-chain fatty acyl-CoA + 2 NADPH + 2 H(+) = a long-chain primary fatty alcohol + 2 NADP(+) + CoA</text>
        <dbReference type="Rhea" id="RHEA:52716"/>
        <dbReference type="ChEBI" id="CHEBI:15378"/>
        <dbReference type="ChEBI" id="CHEBI:57287"/>
        <dbReference type="ChEBI" id="CHEBI:57783"/>
        <dbReference type="ChEBI" id="CHEBI:58349"/>
        <dbReference type="ChEBI" id="CHEBI:77396"/>
        <dbReference type="ChEBI" id="CHEBI:83139"/>
        <dbReference type="EC" id="1.2.1.84"/>
    </reaction>
</comment>
<keyword evidence="14" id="KW-1185">Reference proteome</keyword>
<evidence type="ECO:0000256" key="4">
    <source>
        <dbReference type="ARBA" id="ARBA00022692"/>
    </source>
</evidence>
<evidence type="ECO:0000313" key="13">
    <source>
        <dbReference type="EMBL" id="KAJ8924569.1"/>
    </source>
</evidence>
<reference evidence="13 14" key="1">
    <citation type="journal article" date="2023" name="Insect Mol. Biol.">
        <title>Genome sequencing provides insights into the evolution of gene families encoding plant cell wall-degrading enzymes in longhorned beetles.</title>
        <authorList>
            <person name="Shin N.R."/>
            <person name="Okamura Y."/>
            <person name="Kirsch R."/>
            <person name="Pauchet Y."/>
        </authorList>
    </citation>
    <scope>NUCLEOTIDE SEQUENCE [LARGE SCALE GENOMIC DNA]</scope>
    <source>
        <strain evidence="13">EAD_L_NR</strain>
    </source>
</reference>
<comment type="subcellular location">
    <subcellularLocation>
        <location evidence="1">Membrane</location>
        <topology evidence="1">Multi-pass membrane protein</topology>
    </subcellularLocation>
</comment>
<sequence length="518" mass="59123">VALFNMAEESSPVADWYRGKSVFITGATGYMGKVMVEKLLYSCSGVKKIYILIRNKRGRTPQQRIQDMWQLPMFERLRNSQPKAINKIITLCGDVSTEGLGLTQTDIDLLVDVDVVFHMAATLKLEAKLKDAVEQNTAGTARVIDVCKKIKNLKAFIHFSTAFCSADIDVFEERVYENKDNPRNVICVTNWLSSDILDVATPSIIAPHPNTYTYSKRLAETLVAEQLDTMPVCIVRPSIVIPAVDEPLPGWVDSLNGPIGLLVGAGKGVIRSMHCKGENRGQFIPVDFAINASIIIAYLVGTAKEKPKEVPVYNMTQDAVLPIRYKEILDIGRSGMYANPFEMQVWYPDGDIRSSKFIHNLYSIFFHWLPAILIDLLMFICGQKRFMLRIQKKIYDGLELLEFFSIREWIFKSDKFIGLSDLITEVDRRKFPTTDFMKYPLEEYFVNALLGTRQYCLKEDLSSLPRCRRKQKVMYVLHIFCVYGFYFYIFYLLSCYFTPIKRIFDGAKSGLSFIPGVN</sequence>
<dbReference type="GO" id="GO:0080019">
    <property type="term" value="F:alcohol-forming very long-chain fatty acyl-CoA reductase activity"/>
    <property type="evidence" value="ECO:0007669"/>
    <property type="project" value="InterPro"/>
</dbReference>
<dbReference type="EMBL" id="JANEYG010000002">
    <property type="protein sequence ID" value="KAJ8924569.1"/>
    <property type="molecule type" value="Genomic_DNA"/>
</dbReference>
<name>A0AAV8WDG0_9CUCU</name>
<evidence type="ECO:0000313" key="14">
    <source>
        <dbReference type="Proteomes" id="UP001159042"/>
    </source>
</evidence>
<evidence type="ECO:0000256" key="1">
    <source>
        <dbReference type="ARBA" id="ARBA00004141"/>
    </source>
</evidence>
<proteinExistence type="inferred from homology"/>
<accession>A0AAV8WDG0</accession>
<dbReference type="InterPro" id="IPR036291">
    <property type="entry name" value="NAD(P)-bd_dom_sf"/>
</dbReference>
<comment type="function">
    <text evidence="10">Catalyzes the reduction of fatty acyl-CoA to fatty alcohols.</text>
</comment>
<evidence type="ECO:0000256" key="6">
    <source>
        <dbReference type="ARBA" id="ARBA00022989"/>
    </source>
</evidence>
<evidence type="ECO:0000259" key="12">
    <source>
        <dbReference type="Pfam" id="PF07993"/>
    </source>
</evidence>
<dbReference type="FunFam" id="3.40.50.720:FF:000143">
    <property type="entry name" value="Fatty acyl-CoA reductase"/>
    <property type="match status" value="1"/>
</dbReference>
<keyword evidence="10" id="KW-0560">Oxidoreductase</keyword>
<organism evidence="13 14">
    <name type="scientific">Exocentrus adspersus</name>
    <dbReference type="NCBI Taxonomy" id="1586481"/>
    <lineage>
        <taxon>Eukaryota</taxon>
        <taxon>Metazoa</taxon>
        <taxon>Ecdysozoa</taxon>
        <taxon>Arthropoda</taxon>
        <taxon>Hexapoda</taxon>
        <taxon>Insecta</taxon>
        <taxon>Pterygota</taxon>
        <taxon>Neoptera</taxon>
        <taxon>Endopterygota</taxon>
        <taxon>Coleoptera</taxon>
        <taxon>Polyphaga</taxon>
        <taxon>Cucujiformia</taxon>
        <taxon>Chrysomeloidea</taxon>
        <taxon>Cerambycidae</taxon>
        <taxon>Lamiinae</taxon>
        <taxon>Acanthocinini</taxon>
        <taxon>Exocentrus</taxon>
    </lineage>
</organism>
<evidence type="ECO:0000259" key="11">
    <source>
        <dbReference type="Pfam" id="PF03015"/>
    </source>
</evidence>
<keyword evidence="3 10" id="KW-0444">Lipid biosynthesis</keyword>
<evidence type="ECO:0000256" key="7">
    <source>
        <dbReference type="ARBA" id="ARBA00023098"/>
    </source>
</evidence>
<dbReference type="PANTHER" id="PTHR11011:SF12">
    <property type="entry name" value="FATTY ACYL-COA REDUCTASE"/>
    <property type="match status" value="1"/>
</dbReference>
<dbReference type="Pfam" id="PF03015">
    <property type="entry name" value="Sterile"/>
    <property type="match status" value="1"/>
</dbReference>
<keyword evidence="5 10" id="KW-0521">NADP</keyword>
<dbReference type="InterPro" id="IPR013120">
    <property type="entry name" value="FAR_NAD-bd"/>
</dbReference>
<dbReference type="GO" id="GO:0005777">
    <property type="term" value="C:peroxisome"/>
    <property type="evidence" value="ECO:0007669"/>
    <property type="project" value="TreeGrafter"/>
</dbReference>
<dbReference type="CDD" id="cd05236">
    <property type="entry name" value="FAR-N_SDR_e"/>
    <property type="match status" value="1"/>
</dbReference>